<gene>
    <name evidence="2" type="ORF">BECKTC1821E_GA0114239_100255</name>
</gene>
<proteinExistence type="predicted"/>
<keyword evidence="2" id="KW-0255">Endonuclease</keyword>
<reference evidence="2" key="1">
    <citation type="submission" date="2019-02" db="EMBL/GenBank/DDBJ databases">
        <authorList>
            <person name="Gruber-Vodicka R. H."/>
            <person name="Seah K. B. B."/>
        </authorList>
    </citation>
    <scope>NUCLEOTIDE SEQUENCE</scope>
    <source>
        <strain evidence="2">BECK_BZ125</strain>
    </source>
</reference>
<dbReference type="PANTHER" id="PTHR34107:SF4">
    <property type="entry name" value="SLL1222 PROTEIN"/>
    <property type="match status" value="1"/>
</dbReference>
<dbReference type="GO" id="GO:0004519">
    <property type="term" value="F:endonuclease activity"/>
    <property type="evidence" value="ECO:0007669"/>
    <property type="project" value="UniProtKB-KW"/>
</dbReference>
<dbReference type="PANTHER" id="PTHR34107">
    <property type="entry name" value="SLL0198 PROTEIN-RELATED"/>
    <property type="match status" value="1"/>
</dbReference>
<dbReference type="CDD" id="cd06260">
    <property type="entry name" value="DUF820-like"/>
    <property type="match status" value="1"/>
</dbReference>
<dbReference type="InterPro" id="IPR011335">
    <property type="entry name" value="Restrct_endonuc-II-like"/>
</dbReference>
<dbReference type="AlphaFoldDB" id="A0A450YA30"/>
<evidence type="ECO:0000313" key="2">
    <source>
        <dbReference type="EMBL" id="VFK38353.1"/>
    </source>
</evidence>
<dbReference type="InterPro" id="IPR012296">
    <property type="entry name" value="Nuclease_put_TT1808"/>
</dbReference>
<dbReference type="InterPro" id="IPR008538">
    <property type="entry name" value="Uma2"/>
</dbReference>
<keyword evidence="2" id="KW-0378">Hydrolase</keyword>
<dbReference type="EMBL" id="CAADFT010000002">
    <property type="protein sequence ID" value="VFK38353.1"/>
    <property type="molecule type" value="Genomic_DNA"/>
</dbReference>
<protein>
    <submittedName>
        <fullName evidence="2">Restriction endonuclease</fullName>
    </submittedName>
</protein>
<keyword evidence="2" id="KW-0540">Nuclease</keyword>
<evidence type="ECO:0000259" key="1">
    <source>
        <dbReference type="Pfam" id="PF05685"/>
    </source>
</evidence>
<name>A0A450YA30_9GAMM</name>
<feature type="domain" description="Putative restriction endonuclease" evidence="1">
    <location>
        <begin position="25"/>
        <end position="132"/>
    </location>
</feature>
<accession>A0A450YA30</accession>
<sequence length="161" mass="18290">MNWQEICDNPIFHDLPFKVETNQWGKIEMSPATNAHGMCQVAIIEWLIKLSKGGRAISECSIQTTRGVKVADVAWGSREFFERNRLRTPYLVSPEIVIEILSPSNSRQEMRGKRKLYFASGAKEVWLRGEDGGMAFYTPEGESVGSRIIERFPGRVKIDLV</sequence>
<organism evidence="2">
    <name type="scientific">Candidatus Kentrum sp. TC</name>
    <dbReference type="NCBI Taxonomy" id="2126339"/>
    <lineage>
        <taxon>Bacteria</taxon>
        <taxon>Pseudomonadati</taxon>
        <taxon>Pseudomonadota</taxon>
        <taxon>Gammaproteobacteria</taxon>
        <taxon>Candidatus Kentrum</taxon>
    </lineage>
</organism>
<dbReference type="Gene3D" id="3.90.1570.10">
    <property type="entry name" value="tt1808, chain A"/>
    <property type="match status" value="1"/>
</dbReference>
<dbReference type="SUPFAM" id="SSF52980">
    <property type="entry name" value="Restriction endonuclease-like"/>
    <property type="match status" value="1"/>
</dbReference>
<dbReference type="Pfam" id="PF05685">
    <property type="entry name" value="Uma2"/>
    <property type="match status" value="1"/>
</dbReference>